<dbReference type="RefSeq" id="XP_027609976.1">
    <property type="nucleotide sequence ID" value="XM_027754175.1"/>
</dbReference>
<accession>A0A401GAB0</accession>
<sequence length="76" mass="8340">MEIETKENISPLLDATRPSAYYALEAETLDLKGPQAMPESLRPLGQLTNDVGDAEINKKEDISSHLDATHPAHIMP</sequence>
<dbReference type="Proteomes" id="UP000287166">
    <property type="component" value="Unassembled WGS sequence"/>
</dbReference>
<name>A0A401GAB0_9APHY</name>
<dbReference type="AlphaFoldDB" id="A0A401GAB0"/>
<comment type="caution">
    <text evidence="1">The sequence shown here is derived from an EMBL/GenBank/DDBJ whole genome shotgun (WGS) entry which is preliminary data.</text>
</comment>
<reference evidence="1 2" key="1">
    <citation type="journal article" date="2018" name="Sci. Rep.">
        <title>Genome sequence of the cauliflower mushroom Sparassis crispa (Hanabiratake) and its association with beneficial usage.</title>
        <authorList>
            <person name="Kiyama R."/>
            <person name="Furutani Y."/>
            <person name="Kawaguchi K."/>
            <person name="Nakanishi T."/>
        </authorList>
    </citation>
    <scope>NUCLEOTIDE SEQUENCE [LARGE SCALE GENOMIC DNA]</scope>
</reference>
<gene>
    <name evidence="1" type="ORF">SCP_0202600</name>
</gene>
<proteinExistence type="predicted"/>
<organism evidence="1 2">
    <name type="scientific">Sparassis crispa</name>
    <dbReference type="NCBI Taxonomy" id="139825"/>
    <lineage>
        <taxon>Eukaryota</taxon>
        <taxon>Fungi</taxon>
        <taxon>Dikarya</taxon>
        <taxon>Basidiomycota</taxon>
        <taxon>Agaricomycotina</taxon>
        <taxon>Agaricomycetes</taxon>
        <taxon>Polyporales</taxon>
        <taxon>Sparassidaceae</taxon>
        <taxon>Sparassis</taxon>
    </lineage>
</organism>
<evidence type="ECO:0000313" key="1">
    <source>
        <dbReference type="EMBL" id="GBE79063.1"/>
    </source>
</evidence>
<evidence type="ECO:0000313" key="2">
    <source>
        <dbReference type="Proteomes" id="UP000287166"/>
    </source>
</evidence>
<dbReference type="GeneID" id="38775980"/>
<dbReference type="EMBL" id="BFAD01000002">
    <property type="protein sequence ID" value="GBE79063.1"/>
    <property type="molecule type" value="Genomic_DNA"/>
</dbReference>
<dbReference type="InParanoid" id="A0A401GAB0"/>
<protein>
    <submittedName>
        <fullName evidence="1">Uncharacterized protein</fullName>
    </submittedName>
</protein>
<keyword evidence="2" id="KW-1185">Reference proteome</keyword>